<dbReference type="RefSeq" id="WP_258568871.1">
    <property type="nucleotide sequence ID" value="NZ_JAKUDN010000001.1"/>
</dbReference>
<dbReference type="EMBL" id="JAKUDN010000001">
    <property type="protein sequence ID" value="MCP8351756.1"/>
    <property type="molecule type" value="Genomic_DNA"/>
</dbReference>
<protein>
    <submittedName>
        <fullName evidence="1">Uncharacterized protein</fullName>
    </submittedName>
</protein>
<evidence type="ECO:0000313" key="1">
    <source>
        <dbReference type="EMBL" id="MCP8351756.1"/>
    </source>
</evidence>
<evidence type="ECO:0000313" key="2">
    <source>
        <dbReference type="Proteomes" id="UP001320768"/>
    </source>
</evidence>
<name>A0ABT1L469_9GAMM</name>
<keyword evidence="2" id="KW-1185">Reference proteome</keyword>
<comment type="caution">
    <text evidence="1">The sequence shown here is derived from an EMBL/GenBank/DDBJ whole genome shotgun (WGS) entry which is preliminary data.</text>
</comment>
<sequence length="614" mass="69019">MEIETVKSNLASYLGFGSTYQSIIEAIIYTVIKDSTELNLTSPANLTFSRKDETVSYMRNDSPRPTQLTTPIKGMDLAKILTESELSILQKFLDEKIQIVVWKKDRSQYVFQNPTLDKSLHAVVSDFAKTFKFLLSHYIYFHALSTEAEFAPQQYAQIAWILREDPLLNQQVLKQVSILSKSSCERSPNALSGKRALHKIVCDDLLWTWESPIKIHPAASSYATHLAFQKVDASIYKNYIFYIQSGGHVQMLIKQGTDSAHEYEKIKKNPATFPTHAQYLNFKGHTDTAGQKADIKKLIPRRLLRDQEETMKELNDVIIQAINASASFKRAHSSTQSAALTLYLFNKNFKRFLAQRHAVQLTHKLSTNSGWDPIPDPQEAIEYIEKTLTIEVPSLCNKAFISEEAAGISSTFSAYWALKGDRKTFQILHDAISNIIEKAKPQSNVTQEDLETILGTLPLITCFDDSPSEMVQTLITELNVLITKHQKKLYNTYHEGIGFQRHFVSSLSKAIANSKASGYSVDIGHSLLDIILSVQRTTKTDALWCICSLFTRAKALTAEGKSIALDTYTRENGLLSWEHAAPTAKLQPPAGDSEHAFNTFRSAGKRVTILPTVN</sequence>
<accession>A0ABT1L469</accession>
<dbReference type="Proteomes" id="UP001320768">
    <property type="component" value="Unassembled WGS sequence"/>
</dbReference>
<reference evidence="1 2" key="1">
    <citation type="journal article" date="2022" name="Nat. Microbiol.">
        <title>The microbiome of a bacterivorous marine choanoflagellate contains a resource-demanding obligate bacterial associate.</title>
        <authorList>
            <person name="Needham D.M."/>
            <person name="Poirier C."/>
            <person name="Bachy C."/>
            <person name="George E.E."/>
            <person name="Wilken S."/>
            <person name="Yung C.C.M."/>
            <person name="Limardo A.J."/>
            <person name="Morando M."/>
            <person name="Sudek L."/>
            <person name="Malmstrom R.R."/>
            <person name="Keeling P.J."/>
            <person name="Santoro A.E."/>
            <person name="Worden A.Z."/>
        </authorList>
    </citation>
    <scope>NUCLEOTIDE SEQUENCE [LARGE SCALE GENOMIC DNA]</scope>
    <source>
        <strain evidence="1 2">Comchoano-2</strain>
    </source>
</reference>
<organism evidence="1 2">
    <name type="scientific">Candidatus Synchoanobacter obligatus</name>
    <dbReference type="NCBI Taxonomy" id="2919597"/>
    <lineage>
        <taxon>Bacteria</taxon>
        <taxon>Pseudomonadati</taxon>
        <taxon>Pseudomonadota</taxon>
        <taxon>Gammaproteobacteria</taxon>
        <taxon>Candidatus Comchoanobacterales</taxon>
        <taxon>Candidatus Comchoanobacteraceae</taxon>
        <taxon>Candidatus Synchoanobacter</taxon>
    </lineage>
</organism>
<gene>
    <name evidence="1" type="ORF">MKS91_00400</name>
</gene>
<proteinExistence type="predicted"/>